<dbReference type="Pfam" id="PF00534">
    <property type="entry name" value="Glycos_transf_1"/>
    <property type="match status" value="1"/>
</dbReference>
<organism evidence="3 4">
    <name type="scientific">Sphingomonas psychrotolerans</name>
    <dbReference type="NCBI Taxonomy" id="1327635"/>
    <lineage>
        <taxon>Bacteria</taxon>
        <taxon>Pseudomonadati</taxon>
        <taxon>Pseudomonadota</taxon>
        <taxon>Alphaproteobacteria</taxon>
        <taxon>Sphingomonadales</taxon>
        <taxon>Sphingomonadaceae</taxon>
        <taxon>Sphingomonas</taxon>
    </lineage>
</organism>
<dbReference type="OrthoDB" id="9801609at2"/>
<protein>
    <submittedName>
        <fullName evidence="3">Glycosyltransferase family 1 protein</fullName>
    </submittedName>
</protein>
<dbReference type="Proteomes" id="UP000229081">
    <property type="component" value="Chromosome"/>
</dbReference>
<evidence type="ECO:0000256" key="1">
    <source>
        <dbReference type="ARBA" id="ARBA00022679"/>
    </source>
</evidence>
<evidence type="ECO:0000259" key="2">
    <source>
        <dbReference type="Pfam" id="PF00534"/>
    </source>
</evidence>
<accession>A0A2K8MRY2</accession>
<dbReference type="CDD" id="cd03809">
    <property type="entry name" value="GT4_MtfB-like"/>
    <property type="match status" value="1"/>
</dbReference>
<dbReference type="GO" id="GO:0009103">
    <property type="term" value="P:lipopolysaccharide biosynthetic process"/>
    <property type="evidence" value="ECO:0007669"/>
    <property type="project" value="TreeGrafter"/>
</dbReference>
<dbReference type="Gene3D" id="3.40.50.2000">
    <property type="entry name" value="Glycogen Phosphorylase B"/>
    <property type="match status" value="2"/>
</dbReference>
<dbReference type="GO" id="GO:0016757">
    <property type="term" value="F:glycosyltransferase activity"/>
    <property type="evidence" value="ECO:0007669"/>
    <property type="project" value="InterPro"/>
</dbReference>
<sequence length="450" mass="49094">MTRPFRIGIDGLNLALPHGTGVATYSRTLARTVAEMGRAPDLVFGLPVPPRSSRDLRETLFFAELGRDDQPETSPAAAKRARLFVAPWARRLVEVPVQGRVRAEAFAERLPSFSTLHSFGSLWSVAARHFKRYRRFLTVTMADPPEIMHWTYPLPIHLAGAVNIYTIHDLVPLRLPHTSLENKRLHDRLLRSCIGRAARICTVSEASRRDIVEFLGADPGQVVNCYQSIDPVPAIDSAVLAGRLRALFDLEPQGYFLYFGAIEPKKNVGRLIEAYLASEVATPLVIVGGRGWRSENELRLLGSAGSQSLSGVARIRKLDYLPRRMLDVLIAGARGVLFPSLYEGFGLPVVEALARGVPVMTSTGGSLPEVTGSAALLVDPYDVGAIAAAIRKLDEDAELRRALAAMGPAQADRFAPARFRANLSALYRSLVVPVHDTVPAQPVTFGAATI</sequence>
<dbReference type="InterPro" id="IPR001296">
    <property type="entry name" value="Glyco_trans_1"/>
</dbReference>
<dbReference type="KEGG" id="sphc:CVN68_21640"/>
<dbReference type="RefSeq" id="WP_100284030.1">
    <property type="nucleotide sequence ID" value="NZ_CP024923.1"/>
</dbReference>
<dbReference type="SUPFAM" id="SSF53756">
    <property type="entry name" value="UDP-Glycosyltransferase/glycogen phosphorylase"/>
    <property type="match status" value="1"/>
</dbReference>
<reference evidence="3 4" key="1">
    <citation type="submission" date="2017-11" db="EMBL/GenBank/DDBJ databases">
        <title>Complete genome sequence of Sphingomonas sp. Strain Cra20, a psychrotolerant potential plant growth promoting rhizobacteria.</title>
        <authorList>
            <person name="Luo Y."/>
        </authorList>
    </citation>
    <scope>NUCLEOTIDE SEQUENCE [LARGE SCALE GENOMIC DNA]</scope>
    <source>
        <strain evidence="3 4">Cra20</strain>
    </source>
</reference>
<proteinExistence type="predicted"/>
<dbReference type="PANTHER" id="PTHR46401">
    <property type="entry name" value="GLYCOSYLTRANSFERASE WBBK-RELATED"/>
    <property type="match status" value="1"/>
</dbReference>
<feature type="domain" description="Glycosyl transferase family 1" evidence="2">
    <location>
        <begin position="253"/>
        <end position="405"/>
    </location>
</feature>
<dbReference type="EMBL" id="CP024923">
    <property type="protein sequence ID" value="ATY34241.1"/>
    <property type="molecule type" value="Genomic_DNA"/>
</dbReference>
<evidence type="ECO:0000313" key="3">
    <source>
        <dbReference type="EMBL" id="ATY34241.1"/>
    </source>
</evidence>
<dbReference type="AlphaFoldDB" id="A0A2K8MRY2"/>
<gene>
    <name evidence="3" type="ORF">CVN68_21640</name>
</gene>
<dbReference type="PANTHER" id="PTHR46401:SF2">
    <property type="entry name" value="GLYCOSYLTRANSFERASE WBBK-RELATED"/>
    <property type="match status" value="1"/>
</dbReference>
<name>A0A2K8MRY2_9SPHN</name>
<evidence type="ECO:0000313" key="4">
    <source>
        <dbReference type="Proteomes" id="UP000229081"/>
    </source>
</evidence>
<keyword evidence="4" id="KW-1185">Reference proteome</keyword>
<keyword evidence="1 3" id="KW-0808">Transferase</keyword>